<dbReference type="EnsemblMetazoa" id="G9902.1">
    <property type="protein sequence ID" value="G9902.1:cds"/>
    <property type="gene ID" value="G9902"/>
</dbReference>
<evidence type="ECO:0000313" key="4">
    <source>
        <dbReference type="EnsemblMetazoa" id="G9902.1:cds"/>
    </source>
</evidence>
<name>A0A8W8P162_MAGGI</name>
<dbReference type="PANTHER" id="PTHR23080">
    <property type="entry name" value="THAP DOMAIN PROTEIN"/>
    <property type="match status" value="1"/>
</dbReference>
<keyword evidence="5" id="KW-1185">Reference proteome</keyword>
<reference evidence="4" key="1">
    <citation type="submission" date="2022-08" db="UniProtKB">
        <authorList>
            <consortium name="EnsemblMetazoa"/>
        </authorList>
    </citation>
    <scope>IDENTIFICATION</scope>
    <source>
        <strain evidence="4">05x7-T-G4-1.051#20</strain>
    </source>
</reference>
<comment type="cofactor">
    <cofactor evidence="1">
        <name>a divalent metal cation</name>
        <dbReference type="ChEBI" id="CHEBI:60240"/>
    </cofactor>
</comment>
<dbReference type="GO" id="GO:0046872">
    <property type="term" value="F:metal ion binding"/>
    <property type="evidence" value="ECO:0007669"/>
    <property type="project" value="UniProtKB-KW"/>
</dbReference>
<accession>A0A8W8P162</accession>
<dbReference type="PANTHER" id="PTHR23080:SF141">
    <property type="entry name" value="TRANSPOSASE HELIX-TURN-HELIX DOMAIN-CONTAINING PROTEIN"/>
    <property type="match status" value="1"/>
</dbReference>
<evidence type="ECO:0000313" key="5">
    <source>
        <dbReference type="Proteomes" id="UP000005408"/>
    </source>
</evidence>
<feature type="domain" description="DDE Tnp4" evidence="3">
    <location>
        <begin position="9"/>
        <end position="178"/>
    </location>
</feature>
<keyword evidence="2" id="KW-0479">Metal-binding</keyword>
<dbReference type="Pfam" id="PF13359">
    <property type="entry name" value="DDE_Tnp_4"/>
    <property type="match status" value="1"/>
</dbReference>
<protein>
    <recommendedName>
        <fullName evidence="3">DDE Tnp4 domain-containing protein</fullName>
    </recommendedName>
</protein>
<evidence type="ECO:0000256" key="1">
    <source>
        <dbReference type="ARBA" id="ARBA00001968"/>
    </source>
</evidence>
<dbReference type="AlphaFoldDB" id="A0A8W8P162"/>
<evidence type="ECO:0000256" key="2">
    <source>
        <dbReference type="ARBA" id="ARBA00022723"/>
    </source>
</evidence>
<organism evidence="4 5">
    <name type="scientific">Magallana gigas</name>
    <name type="common">Pacific oyster</name>
    <name type="synonym">Crassostrea gigas</name>
    <dbReference type="NCBI Taxonomy" id="29159"/>
    <lineage>
        <taxon>Eukaryota</taxon>
        <taxon>Metazoa</taxon>
        <taxon>Spiralia</taxon>
        <taxon>Lophotrochozoa</taxon>
        <taxon>Mollusca</taxon>
        <taxon>Bivalvia</taxon>
        <taxon>Autobranchia</taxon>
        <taxon>Pteriomorphia</taxon>
        <taxon>Ostreida</taxon>
        <taxon>Ostreoidea</taxon>
        <taxon>Ostreidae</taxon>
        <taxon>Magallana</taxon>
    </lineage>
</organism>
<sequence length="376" mass="43039">MHNPAILVVDGTYVFIQKSNNFKFQRRSYSQHKNRPLVKPMVIVSTTGYIVSVLGPYFADHKNNDASILKHNFQTNMENIKDWLQQDDVLIVDRGFRDSISFLESLGIQAQMPAFLPKGQKQHTADEANSSRLVTKIRWIVESVNGRLKQWKYLQNVVPNTQIPYIQEYVCLIAALCNTYRDPLNTGNPESDQSLAAKMKYLASQTNKLQERVESEELHRRIKAWTPMNATDTLDFPLLSEEELLNLTVGVYQLKLAKSYTAEHKNDDGDYNIMVNNDIPDVLRVRIQSRHISSKQYFLWIEHSLGAITGWYCQCRAGARVVGVCAHVASVLWYLGHERHTHSARSTQDWSQYLEDASVIPEVMDSSESDQSGTEE</sequence>
<dbReference type="InterPro" id="IPR027806">
    <property type="entry name" value="HARBI1_dom"/>
</dbReference>
<evidence type="ECO:0000259" key="3">
    <source>
        <dbReference type="Pfam" id="PF13359"/>
    </source>
</evidence>
<proteinExistence type="predicted"/>
<dbReference type="Proteomes" id="UP000005408">
    <property type="component" value="Unassembled WGS sequence"/>
</dbReference>